<protein>
    <submittedName>
        <fullName evidence="10">Amino acid ABC transporter permease</fullName>
    </submittedName>
</protein>
<dbReference type="PANTHER" id="PTHR30614:SF0">
    <property type="entry name" value="L-CYSTINE TRANSPORT SYSTEM PERMEASE PROTEIN TCYL"/>
    <property type="match status" value="1"/>
</dbReference>
<keyword evidence="5" id="KW-0029">Amino-acid transport</keyword>
<name>A0A2S7ZLG2_9FIRM</name>
<feature type="domain" description="ABC transmembrane type-1" evidence="9">
    <location>
        <begin position="16"/>
        <end position="206"/>
    </location>
</feature>
<dbReference type="NCBIfam" id="TIGR01726">
    <property type="entry name" value="HEQRo_perm_3TM"/>
    <property type="match status" value="1"/>
</dbReference>
<dbReference type="Pfam" id="PF00528">
    <property type="entry name" value="BPD_transp_1"/>
    <property type="match status" value="1"/>
</dbReference>
<comment type="similarity">
    <text evidence="8">Belongs to the binding-protein-dependent transport system permease family.</text>
</comment>
<keyword evidence="2 8" id="KW-0813">Transport</keyword>
<sequence>MLDYLLQIIPTIAEGLKVTVSLFCIVWVLSIPGGILLALLRLSKIPFVDKIIEAFVYLMRGTPLMLQILFMYFALPIMTDGAIQMDDSTAAVVTFVLNYAAYLCEIFRGGIQSIPRGQYEGAKVLGFTYGQTMRTIILPQMFKRVLPPLANETINLLKDTSLVYVLAMNDILRITKSIVQRDFDISAFLVAAIFYLIFTFILTNIFNYLEKRFSVYDE</sequence>
<dbReference type="SUPFAM" id="SSF161098">
    <property type="entry name" value="MetI-like"/>
    <property type="match status" value="1"/>
</dbReference>
<evidence type="ECO:0000313" key="10">
    <source>
        <dbReference type="EMBL" id="PQL24106.1"/>
    </source>
</evidence>
<feature type="transmembrane region" description="Helical" evidence="8">
    <location>
        <begin position="185"/>
        <end position="209"/>
    </location>
</feature>
<dbReference type="Gene3D" id="1.10.3720.10">
    <property type="entry name" value="MetI-like"/>
    <property type="match status" value="1"/>
</dbReference>
<evidence type="ECO:0000256" key="6">
    <source>
        <dbReference type="ARBA" id="ARBA00022989"/>
    </source>
</evidence>
<comment type="caution">
    <text evidence="10">The sequence shown here is derived from an EMBL/GenBank/DDBJ whole genome shotgun (WGS) entry which is preliminary data.</text>
</comment>
<feature type="transmembrane region" description="Helical" evidence="8">
    <location>
        <begin position="89"/>
        <end position="107"/>
    </location>
</feature>
<dbReference type="AlphaFoldDB" id="A0A2S7ZLG2"/>
<evidence type="ECO:0000256" key="3">
    <source>
        <dbReference type="ARBA" id="ARBA00022475"/>
    </source>
</evidence>
<dbReference type="InterPro" id="IPR035906">
    <property type="entry name" value="MetI-like_sf"/>
</dbReference>
<evidence type="ECO:0000256" key="1">
    <source>
        <dbReference type="ARBA" id="ARBA00004651"/>
    </source>
</evidence>
<dbReference type="GO" id="GO:0022857">
    <property type="term" value="F:transmembrane transporter activity"/>
    <property type="evidence" value="ECO:0007669"/>
    <property type="project" value="InterPro"/>
</dbReference>
<feature type="transmembrane region" description="Helical" evidence="8">
    <location>
        <begin position="54"/>
        <end position="77"/>
    </location>
</feature>
<dbReference type="STRING" id="1110546.GCA_001078375_00408"/>
<keyword evidence="3" id="KW-1003">Cell membrane</keyword>
<dbReference type="FunFam" id="1.10.3720.10:FF:000006">
    <property type="entry name" value="Glutamate/aspartate ABC transporter, permease protein GltK"/>
    <property type="match status" value="1"/>
</dbReference>
<keyword evidence="6 8" id="KW-1133">Transmembrane helix</keyword>
<evidence type="ECO:0000256" key="8">
    <source>
        <dbReference type="RuleBase" id="RU363032"/>
    </source>
</evidence>
<dbReference type="RefSeq" id="WP_105093485.1">
    <property type="nucleotide sequence ID" value="NZ_PPDF01000014.1"/>
</dbReference>
<keyword evidence="4 8" id="KW-0812">Transmembrane</keyword>
<keyword evidence="7 8" id="KW-0472">Membrane</keyword>
<dbReference type="GO" id="GO:0006865">
    <property type="term" value="P:amino acid transport"/>
    <property type="evidence" value="ECO:0007669"/>
    <property type="project" value="UniProtKB-KW"/>
</dbReference>
<evidence type="ECO:0000256" key="5">
    <source>
        <dbReference type="ARBA" id="ARBA00022970"/>
    </source>
</evidence>
<evidence type="ECO:0000256" key="4">
    <source>
        <dbReference type="ARBA" id="ARBA00022692"/>
    </source>
</evidence>
<dbReference type="CDD" id="cd06261">
    <property type="entry name" value="TM_PBP2"/>
    <property type="match status" value="1"/>
</dbReference>
<evidence type="ECO:0000259" key="9">
    <source>
        <dbReference type="PROSITE" id="PS50928"/>
    </source>
</evidence>
<proteinExistence type="inferred from homology"/>
<dbReference type="InterPro" id="IPR010065">
    <property type="entry name" value="AA_ABC_transptr_permease_3TM"/>
</dbReference>
<dbReference type="GO" id="GO:0043190">
    <property type="term" value="C:ATP-binding cassette (ABC) transporter complex"/>
    <property type="evidence" value="ECO:0007669"/>
    <property type="project" value="InterPro"/>
</dbReference>
<evidence type="ECO:0000256" key="2">
    <source>
        <dbReference type="ARBA" id="ARBA00022448"/>
    </source>
</evidence>
<evidence type="ECO:0000313" key="11">
    <source>
        <dbReference type="Proteomes" id="UP000238877"/>
    </source>
</evidence>
<dbReference type="EMBL" id="PPDF01000014">
    <property type="protein sequence ID" value="PQL24106.1"/>
    <property type="molecule type" value="Genomic_DNA"/>
</dbReference>
<gene>
    <name evidence="10" type="ORF">VTHSUH11_09370</name>
</gene>
<accession>A0A2S7ZLG2</accession>
<dbReference type="PANTHER" id="PTHR30614">
    <property type="entry name" value="MEMBRANE COMPONENT OF AMINO ACID ABC TRANSPORTER"/>
    <property type="match status" value="1"/>
</dbReference>
<organism evidence="10 11">
    <name type="scientific">Veillonella tobetsuensis</name>
    <dbReference type="NCBI Taxonomy" id="1110546"/>
    <lineage>
        <taxon>Bacteria</taxon>
        <taxon>Bacillati</taxon>
        <taxon>Bacillota</taxon>
        <taxon>Negativicutes</taxon>
        <taxon>Veillonellales</taxon>
        <taxon>Veillonellaceae</taxon>
        <taxon>Veillonella</taxon>
    </lineage>
</organism>
<reference evidence="10 11" key="1">
    <citation type="submission" date="2018-01" db="EMBL/GenBank/DDBJ databases">
        <title>Draft genome sequences of clinical isolates and type strains of oral Veillonella including Veillonella infantum sp., nov.</title>
        <authorList>
            <person name="Mashima I."/>
            <person name="Liao Y.-C."/>
            <person name="Sabharwal A."/>
            <person name="Haase E.M."/>
            <person name="Nakazawa F."/>
            <person name="Scannapieco F.A."/>
        </authorList>
    </citation>
    <scope>NUCLEOTIDE SEQUENCE [LARGE SCALE GENOMIC DNA]</scope>
    <source>
        <strain evidence="10 11">Y6</strain>
    </source>
</reference>
<comment type="subcellular location">
    <subcellularLocation>
        <location evidence="1 8">Cell membrane</location>
        <topology evidence="1 8">Multi-pass membrane protein</topology>
    </subcellularLocation>
</comment>
<dbReference type="InterPro" id="IPR043429">
    <property type="entry name" value="ArtM/GltK/GlnP/TcyL/YhdX-like"/>
</dbReference>
<dbReference type="InterPro" id="IPR000515">
    <property type="entry name" value="MetI-like"/>
</dbReference>
<feature type="transmembrane region" description="Helical" evidence="8">
    <location>
        <begin position="20"/>
        <end position="42"/>
    </location>
</feature>
<evidence type="ECO:0000256" key="7">
    <source>
        <dbReference type="ARBA" id="ARBA00023136"/>
    </source>
</evidence>
<dbReference type="PROSITE" id="PS50928">
    <property type="entry name" value="ABC_TM1"/>
    <property type="match status" value="1"/>
</dbReference>
<dbReference type="Proteomes" id="UP000238877">
    <property type="component" value="Unassembled WGS sequence"/>
</dbReference>